<dbReference type="InterPro" id="IPR023546">
    <property type="entry name" value="MGMT"/>
</dbReference>
<organism evidence="11 12">
    <name type="scientific">Mycobacterium cookii</name>
    <dbReference type="NCBI Taxonomy" id="1775"/>
    <lineage>
        <taxon>Bacteria</taxon>
        <taxon>Bacillati</taxon>
        <taxon>Actinomycetota</taxon>
        <taxon>Actinomycetes</taxon>
        <taxon>Mycobacteriales</taxon>
        <taxon>Mycobacteriaceae</taxon>
        <taxon>Mycobacterium</taxon>
    </lineage>
</organism>
<evidence type="ECO:0000256" key="8">
    <source>
        <dbReference type="HAMAP-Rule" id="MF_00772"/>
    </source>
</evidence>
<comment type="function">
    <text evidence="8">Involved in the cellular defense against the biological effects of O6-methylguanine (O6-MeG) and O4-methylthymine (O4-MeT) in DNA. Repairs the methylated nucleobase in DNA by stoichiometrically transferring the methyl group to a cysteine residue in the enzyme. This is a suicide reaction: the enzyme is irreversibly inactivated.</text>
</comment>
<proteinExistence type="inferred from homology"/>
<comment type="similarity">
    <text evidence="2 8">Belongs to the MGMT family.</text>
</comment>
<evidence type="ECO:0000313" key="11">
    <source>
        <dbReference type="EMBL" id="BBX46522.1"/>
    </source>
</evidence>
<dbReference type="NCBIfam" id="TIGR00589">
    <property type="entry name" value="ogt"/>
    <property type="match status" value="1"/>
</dbReference>
<dbReference type="InterPro" id="IPR008332">
    <property type="entry name" value="MethylG_MeTrfase_N"/>
</dbReference>
<comment type="catalytic activity">
    <reaction evidence="1 8">
        <text>a 4-O-methyl-thymidine in DNA + L-cysteinyl-[protein] = a thymidine in DNA + S-methyl-L-cysteinyl-[protein]</text>
        <dbReference type="Rhea" id="RHEA:53428"/>
        <dbReference type="Rhea" id="RHEA-COMP:10131"/>
        <dbReference type="Rhea" id="RHEA-COMP:10132"/>
        <dbReference type="Rhea" id="RHEA-COMP:13555"/>
        <dbReference type="Rhea" id="RHEA-COMP:13556"/>
        <dbReference type="ChEBI" id="CHEBI:29950"/>
        <dbReference type="ChEBI" id="CHEBI:82612"/>
        <dbReference type="ChEBI" id="CHEBI:137386"/>
        <dbReference type="ChEBI" id="CHEBI:137387"/>
        <dbReference type="EC" id="2.1.1.63"/>
    </reaction>
</comment>
<evidence type="ECO:0000259" key="9">
    <source>
        <dbReference type="Pfam" id="PF01035"/>
    </source>
</evidence>
<dbReference type="Proteomes" id="UP000465866">
    <property type="component" value="Chromosome"/>
</dbReference>
<evidence type="ECO:0000259" key="10">
    <source>
        <dbReference type="Pfam" id="PF02870"/>
    </source>
</evidence>
<keyword evidence="5 8" id="KW-0227">DNA damage</keyword>
<dbReference type="PANTHER" id="PTHR10815:SF5">
    <property type="entry name" value="METHYLATED-DNA--PROTEIN-CYSTEINE METHYLTRANSFERASE"/>
    <property type="match status" value="1"/>
</dbReference>
<keyword evidence="3 8" id="KW-0489">Methyltransferase</keyword>
<dbReference type="RefSeq" id="WP_179963285.1">
    <property type="nucleotide sequence ID" value="NZ_AP022569.1"/>
</dbReference>
<feature type="active site" description="Nucleophile; methyl group acceptor" evidence="8">
    <location>
        <position position="137"/>
    </location>
</feature>
<dbReference type="EC" id="2.1.1.63" evidence="8"/>
<dbReference type="SUPFAM" id="SSF53155">
    <property type="entry name" value="Methylated DNA-protein cysteine methyltransferase domain"/>
    <property type="match status" value="1"/>
</dbReference>
<evidence type="ECO:0000256" key="7">
    <source>
        <dbReference type="ARBA" id="ARBA00049348"/>
    </source>
</evidence>
<name>A0A7I7KYW9_9MYCO</name>
<evidence type="ECO:0000256" key="6">
    <source>
        <dbReference type="ARBA" id="ARBA00023204"/>
    </source>
</evidence>
<protein>
    <recommendedName>
        <fullName evidence="8">Methylated-DNA--protein-cysteine methyltransferase</fullName>
        <ecNumber evidence="8">2.1.1.63</ecNumber>
    </recommendedName>
    <alternativeName>
        <fullName evidence="8">6-O-methylguanine-DNA methyltransferase</fullName>
        <shortName evidence="8">MGMT</shortName>
    </alternativeName>
    <alternativeName>
        <fullName evidence="8">O-6-methylguanine-DNA-alkyltransferase</fullName>
    </alternativeName>
</protein>
<dbReference type="Pfam" id="PF01035">
    <property type="entry name" value="DNA_binding_1"/>
    <property type="match status" value="1"/>
</dbReference>
<evidence type="ECO:0000256" key="3">
    <source>
        <dbReference type="ARBA" id="ARBA00022603"/>
    </source>
</evidence>
<accession>A0A7I7KYW9</accession>
<dbReference type="AlphaFoldDB" id="A0A7I7KYW9"/>
<keyword evidence="6 8" id="KW-0234">DNA repair</keyword>
<evidence type="ECO:0000256" key="5">
    <source>
        <dbReference type="ARBA" id="ARBA00022763"/>
    </source>
</evidence>
<dbReference type="PANTHER" id="PTHR10815">
    <property type="entry name" value="METHYLATED-DNA--PROTEIN-CYSTEINE METHYLTRANSFERASE"/>
    <property type="match status" value="1"/>
</dbReference>
<dbReference type="Pfam" id="PF02870">
    <property type="entry name" value="Methyltransf_1N"/>
    <property type="match status" value="1"/>
</dbReference>
<dbReference type="SUPFAM" id="SSF46767">
    <property type="entry name" value="Methylated DNA-protein cysteine methyltransferase, C-terminal domain"/>
    <property type="match status" value="1"/>
</dbReference>
<dbReference type="GO" id="GO:0032259">
    <property type="term" value="P:methylation"/>
    <property type="evidence" value="ECO:0007669"/>
    <property type="project" value="UniProtKB-KW"/>
</dbReference>
<dbReference type="KEGG" id="mcoo:MCOO_25370"/>
<dbReference type="GO" id="GO:0003908">
    <property type="term" value="F:methylated-DNA-[protein]-cysteine S-methyltransferase activity"/>
    <property type="evidence" value="ECO:0007669"/>
    <property type="project" value="UniProtKB-UniRule"/>
</dbReference>
<dbReference type="InterPro" id="IPR036217">
    <property type="entry name" value="MethylDNA_cys_MeTrfase_DNAb"/>
</dbReference>
<dbReference type="InterPro" id="IPR014048">
    <property type="entry name" value="MethylDNA_cys_MeTrfase_DNA-bd"/>
</dbReference>
<dbReference type="Gene3D" id="3.30.160.70">
    <property type="entry name" value="Methylated DNA-protein cysteine methyltransferase domain"/>
    <property type="match status" value="1"/>
</dbReference>
<dbReference type="CDD" id="cd06445">
    <property type="entry name" value="ATase"/>
    <property type="match status" value="1"/>
</dbReference>
<dbReference type="HAMAP" id="MF_00772">
    <property type="entry name" value="OGT"/>
    <property type="match status" value="1"/>
</dbReference>
<dbReference type="InterPro" id="IPR036631">
    <property type="entry name" value="MGMT_N_sf"/>
</dbReference>
<comment type="subcellular location">
    <subcellularLocation>
        <location evidence="8">Cytoplasm</location>
    </subcellularLocation>
</comment>
<evidence type="ECO:0000313" key="12">
    <source>
        <dbReference type="Proteomes" id="UP000465866"/>
    </source>
</evidence>
<reference evidence="11 12" key="1">
    <citation type="journal article" date="2019" name="Emerg. Microbes Infect.">
        <title>Comprehensive subspecies identification of 175 nontuberculous mycobacteria species based on 7547 genomic profiles.</title>
        <authorList>
            <person name="Matsumoto Y."/>
            <person name="Kinjo T."/>
            <person name="Motooka D."/>
            <person name="Nabeya D."/>
            <person name="Jung N."/>
            <person name="Uechi K."/>
            <person name="Horii T."/>
            <person name="Iida T."/>
            <person name="Fujita J."/>
            <person name="Nakamura S."/>
        </authorList>
    </citation>
    <scope>NUCLEOTIDE SEQUENCE [LARGE SCALE GENOMIC DNA]</scope>
    <source>
        <strain evidence="11 12">JCM 12404</strain>
    </source>
</reference>
<dbReference type="InterPro" id="IPR036388">
    <property type="entry name" value="WH-like_DNA-bd_sf"/>
</dbReference>
<dbReference type="GO" id="GO:0005737">
    <property type="term" value="C:cytoplasm"/>
    <property type="evidence" value="ECO:0007669"/>
    <property type="project" value="UniProtKB-SubCell"/>
</dbReference>
<keyword evidence="12" id="KW-1185">Reference proteome</keyword>
<dbReference type="Gene3D" id="1.10.10.10">
    <property type="entry name" value="Winged helix-like DNA-binding domain superfamily/Winged helix DNA-binding domain"/>
    <property type="match status" value="1"/>
</dbReference>
<comment type="catalytic activity">
    <reaction evidence="7 8">
        <text>a 6-O-methyl-2'-deoxyguanosine in DNA + L-cysteinyl-[protein] = S-methyl-L-cysteinyl-[protein] + a 2'-deoxyguanosine in DNA</text>
        <dbReference type="Rhea" id="RHEA:24000"/>
        <dbReference type="Rhea" id="RHEA-COMP:10131"/>
        <dbReference type="Rhea" id="RHEA-COMP:10132"/>
        <dbReference type="Rhea" id="RHEA-COMP:11367"/>
        <dbReference type="Rhea" id="RHEA-COMP:11368"/>
        <dbReference type="ChEBI" id="CHEBI:29950"/>
        <dbReference type="ChEBI" id="CHEBI:82612"/>
        <dbReference type="ChEBI" id="CHEBI:85445"/>
        <dbReference type="ChEBI" id="CHEBI:85448"/>
        <dbReference type="EC" id="2.1.1.63"/>
    </reaction>
</comment>
<dbReference type="GO" id="GO:0006307">
    <property type="term" value="P:DNA alkylation repair"/>
    <property type="evidence" value="ECO:0007669"/>
    <property type="project" value="UniProtKB-UniRule"/>
</dbReference>
<comment type="miscellaneous">
    <text evidence="8">This enzyme catalyzes only one turnover and therefore is not strictly catalytic. According to one definition, an enzyme is a biocatalyst that acts repeatedly and over many reaction cycles.</text>
</comment>
<feature type="domain" description="Methylguanine DNA methyltransferase ribonuclease-like" evidence="10">
    <location>
        <begin position="9"/>
        <end position="81"/>
    </location>
</feature>
<evidence type="ECO:0000256" key="2">
    <source>
        <dbReference type="ARBA" id="ARBA00008711"/>
    </source>
</evidence>
<keyword evidence="4 8" id="KW-0808">Transferase</keyword>
<evidence type="ECO:0000256" key="4">
    <source>
        <dbReference type="ARBA" id="ARBA00022679"/>
    </source>
</evidence>
<evidence type="ECO:0000256" key="1">
    <source>
        <dbReference type="ARBA" id="ARBA00001286"/>
    </source>
</evidence>
<gene>
    <name evidence="11" type="primary">ogt_2</name>
    <name evidence="11" type="ORF">MCOO_25370</name>
</gene>
<dbReference type="FunFam" id="1.10.10.10:FF:000214">
    <property type="entry name" value="Methylated-DNA--protein-cysteine methyltransferase"/>
    <property type="match status" value="1"/>
</dbReference>
<keyword evidence="8" id="KW-0963">Cytoplasm</keyword>
<sequence>MSTATTTTRHAVIDSPIGPLTLVREDDGLTGLYYPGHWTHPDQTTFGPRVDATADPEFDDAVTQLNEYFAGERKDFDLPLNPQGSDRAQRVWRLLAEIPYGQTTTYGALARAVGEGISPRAIGGFVGHNPLSIYIACHRVVGSTGKLTGYAGGLDRKQYLLELEKAIPVAPQSLW</sequence>
<dbReference type="EMBL" id="AP022569">
    <property type="protein sequence ID" value="BBX46522.1"/>
    <property type="molecule type" value="Genomic_DNA"/>
</dbReference>
<feature type="domain" description="Methylated-DNA-[protein]-cysteine S-methyltransferase DNA binding" evidence="9">
    <location>
        <begin position="88"/>
        <end position="165"/>
    </location>
</feature>